<dbReference type="RefSeq" id="WP_087145494.1">
    <property type="nucleotide sequence ID" value="NZ_FUKJ01000006.1"/>
</dbReference>
<dbReference type="NCBIfam" id="NF004798">
    <property type="entry name" value="PRK06147.1"/>
    <property type="match status" value="1"/>
</dbReference>
<dbReference type="AlphaFoldDB" id="A0A1R4GZX2"/>
<evidence type="ECO:0000313" key="1">
    <source>
        <dbReference type="EMBL" id="SJM89139.1"/>
    </source>
</evidence>
<dbReference type="GO" id="GO:0016746">
    <property type="term" value="F:acyltransferase activity"/>
    <property type="evidence" value="ECO:0007669"/>
    <property type="project" value="InterPro"/>
</dbReference>
<protein>
    <recommendedName>
        <fullName evidence="3">Beta-ketoacyl-[acyl-carrier-protein] synthase I</fullName>
    </recommendedName>
</protein>
<dbReference type="InterPro" id="IPR016039">
    <property type="entry name" value="Thiolase-like"/>
</dbReference>
<dbReference type="Gene3D" id="3.40.47.10">
    <property type="match status" value="1"/>
</dbReference>
<dbReference type="SUPFAM" id="SSF53901">
    <property type="entry name" value="Thiolase-like"/>
    <property type="match status" value="1"/>
</dbReference>
<evidence type="ECO:0000313" key="2">
    <source>
        <dbReference type="Proteomes" id="UP000195442"/>
    </source>
</evidence>
<reference evidence="2" key="1">
    <citation type="submission" date="2017-02" db="EMBL/GenBank/DDBJ databases">
        <authorList>
            <person name="Daims H."/>
        </authorList>
    </citation>
    <scope>NUCLEOTIDE SEQUENCE [LARGE SCALE GENOMIC DNA]</scope>
</reference>
<accession>A0A1R4GZX2</accession>
<dbReference type="Proteomes" id="UP000195442">
    <property type="component" value="Unassembled WGS sequence"/>
</dbReference>
<dbReference type="OrthoDB" id="3078238at2"/>
<sequence>MTGFPLAITGVGMVTGVGLSAPASCAAIRCALDNFQETRFMDSGGEWIMGCEVPLEQPWRGKTKLIKMAAAAINECLANNKLIDPKATPLLLCLSEHERKGRVIDDDSQFFIDLQTELGVAFHEKSCVIARGHVAVAVALKNARQLLQELNIKHVLIAATDSLLVAPTLSHYEDNERLLTSQNSNGFIPGEAGAALVVEQVYAKAEPQLICQGLGFGVEKAHVDSEEPLRADGLVLAIKESLKHAGQGESILQFKITDISGEQYYFKEASLAFSRIARYRREFFDIWHPAECVGSVGSAIGCVMIAVLKAACENDYSRGNHILAHLGNDDGKRTSLIFGWQNAGSS</sequence>
<keyword evidence="2" id="KW-1185">Reference proteome</keyword>
<evidence type="ECO:0008006" key="3">
    <source>
        <dbReference type="Google" id="ProtNLM"/>
    </source>
</evidence>
<organism evidence="1 2">
    <name type="scientific">Crenothrix polyspora</name>
    <dbReference type="NCBI Taxonomy" id="360316"/>
    <lineage>
        <taxon>Bacteria</taxon>
        <taxon>Pseudomonadati</taxon>
        <taxon>Pseudomonadota</taxon>
        <taxon>Gammaproteobacteria</taxon>
        <taxon>Methylococcales</taxon>
        <taxon>Crenotrichaceae</taxon>
        <taxon>Crenothrix</taxon>
    </lineage>
</organism>
<name>A0A1R4GZX2_9GAMM</name>
<dbReference type="EMBL" id="FUKJ01000006">
    <property type="protein sequence ID" value="SJM89139.1"/>
    <property type="molecule type" value="Genomic_DNA"/>
</dbReference>
<gene>
    <name evidence="1" type="ORF">CRENPOLYSF2_1030017</name>
</gene>
<proteinExistence type="predicted"/>